<evidence type="ECO:0000256" key="2">
    <source>
        <dbReference type="ARBA" id="ARBA00008351"/>
    </source>
</evidence>
<keyword evidence="5" id="KW-0535">Nitrogen fixation</keyword>
<protein>
    <recommendedName>
        <fullName evidence="4">Nitrogenase-stabilizing/protective protein NifW</fullName>
    </recommendedName>
</protein>
<comment type="similarity">
    <text evidence="2">Belongs to the NifW family.</text>
</comment>
<dbReference type="EMBL" id="SJOI01000001">
    <property type="protein sequence ID" value="TCL02793.1"/>
    <property type="molecule type" value="Genomic_DNA"/>
</dbReference>
<dbReference type="InterPro" id="IPR004893">
    <property type="entry name" value="NifW"/>
</dbReference>
<dbReference type="Pfam" id="PF03206">
    <property type="entry name" value="NifW"/>
    <property type="match status" value="1"/>
</dbReference>
<dbReference type="GO" id="GO:0009399">
    <property type="term" value="P:nitrogen fixation"/>
    <property type="evidence" value="ECO:0007669"/>
    <property type="project" value="InterPro"/>
</dbReference>
<evidence type="ECO:0000313" key="6">
    <source>
        <dbReference type="EMBL" id="TCL02793.1"/>
    </source>
</evidence>
<dbReference type="Proteomes" id="UP000294555">
    <property type="component" value="Unassembled WGS sequence"/>
</dbReference>
<comment type="subunit">
    <text evidence="3">Homotrimer; associates with NifD.</text>
</comment>
<dbReference type="OrthoDB" id="9811868at2"/>
<organism evidence="6 7">
    <name type="scientific">Sodalis ligni</name>
    <dbReference type="NCBI Taxonomy" id="2697027"/>
    <lineage>
        <taxon>Bacteria</taxon>
        <taxon>Pseudomonadati</taxon>
        <taxon>Pseudomonadota</taxon>
        <taxon>Gammaproteobacteria</taxon>
        <taxon>Enterobacterales</taxon>
        <taxon>Bruguierivoracaceae</taxon>
        <taxon>Sodalis</taxon>
    </lineage>
</organism>
<dbReference type="RefSeq" id="WP_132921720.1">
    <property type="nucleotide sequence ID" value="NZ_SJOI01000001.1"/>
</dbReference>
<evidence type="ECO:0000256" key="1">
    <source>
        <dbReference type="ARBA" id="ARBA00002247"/>
    </source>
</evidence>
<keyword evidence="7" id="KW-1185">Reference proteome</keyword>
<comment type="function">
    <text evidence="1">May protect the nitrogenase Fe-Mo protein from oxidative damage.</text>
</comment>
<evidence type="ECO:0000313" key="7">
    <source>
        <dbReference type="Proteomes" id="UP000294555"/>
    </source>
</evidence>
<evidence type="ECO:0000256" key="4">
    <source>
        <dbReference type="ARBA" id="ARBA00016274"/>
    </source>
</evidence>
<sequence>MEWFNAIPGIDEIDTAEGFFDFFDLPYDPSVIVAKRMHIMGDFHQRLAAIITVPLRDIPEGEAGAAARNKAYWSLARHLLGLSYDHFLQGTLAAQSGLAVYQRNNNKRYFIPLNALSEVRP</sequence>
<proteinExistence type="inferred from homology"/>
<accession>A0A4R1N6M7</accession>
<name>A0A4R1N6M7_9GAMM</name>
<dbReference type="AlphaFoldDB" id="A0A4R1N6M7"/>
<comment type="caution">
    <text evidence="6">The sequence shown here is derived from an EMBL/GenBank/DDBJ whole genome shotgun (WGS) entry which is preliminary data.</text>
</comment>
<evidence type="ECO:0000256" key="5">
    <source>
        <dbReference type="ARBA" id="ARBA00023231"/>
    </source>
</evidence>
<reference evidence="6 7" key="1">
    <citation type="submission" date="2019-02" db="EMBL/GenBank/DDBJ databases">
        <title>Investigation of anaerobic lignin degradation for improved lignocellulosic biofuels.</title>
        <authorList>
            <person name="Deangelis K."/>
        </authorList>
    </citation>
    <scope>NUCLEOTIDE SEQUENCE [LARGE SCALE GENOMIC DNA]</scope>
    <source>
        <strain evidence="6 7">159R</strain>
    </source>
</reference>
<evidence type="ECO:0000256" key="3">
    <source>
        <dbReference type="ARBA" id="ARBA00011284"/>
    </source>
</evidence>
<gene>
    <name evidence="6" type="ORF">EZJ58_0827</name>
</gene>